<dbReference type="OrthoDB" id="9785233at2"/>
<dbReference type="EMBL" id="FOLG01000019">
    <property type="protein sequence ID" value="SFD18435.1"/>
    <property type="molecule type" value="Genomic_DNA"/>
</dbReference>
<dbReference type="Pfam" id="PF13860">
    <property type="entry name" value="FlgD_ig"/>
    <property type="match status" value="1"/>
</dbReference>
<keyword evidence="9" id="KW-1185">Reference proteome</keyword>
<proteinExistence type="inferred from homology"/>
<dbReference type="GO" id="GO:0044781">
    <property type="term" value="P:bacterial-type flagellum organization"/>
    <property type="evidence" value="ECO:0007669"/>
    <property type="project" value="UniProtKB-UniRule"/>
</dbReference>
<dbReference type="InterPro" id="IPR025965">
    <property type="entry name" value="FlgD/Vpr_Ig-like"/>
</dbReference>
<organism evidence="8 9">
    <name type="scientific">Tropicimonas isoalkanivorans</name>
    <dbReference type="NCBI Taxonomy" id="441112"/>
    <lineage>
        <taxon>Bacteria</taxon>
        <taxon>Pseudomonadati</taxon>
        <taxon>Pseudomonadota</taxon>
        <taxon>Alphaproteobacteria</taxon>
        <taxon>Rhodobacterales</taxon>
        <taxon>Roseobacteraceae</taxon>
        <taxon>Tropicimonas</taxon>
    </lineage>
</organism>
<dbReference type="Gene3D" id="2.60.40.4070">
    <property type="match status" value="1"/>
</dbReference>
<dbReference type="Pfam" id="PF03963">
    <property type="entry name" value="FlgD"/>
    <property type="match status" value="1"/>
</dbReference>
<keyword evidence="8" id="KW-0966">Cell projection</keyword>
<feature type="region of interest" description="Disordered" evidence="6">
    <location>
        <begin position="1"/>
        <end position="26"/>
    </location>
</feature>
<protein>
    <recommendedName>
        <fullName evidence="2 5">Basal-body rod modification protein FlgD</fullName>
    </recommendedName>
</protein>
<evidence type="ECO:0000256" key="4">
    <source>
        <dbReference type="ARBA" id="ARBA00024746"/>
    </source>
</evidence>
<name>A0A1I1Q8N7_9RHOB</name>
<comment type="similarity">
    <text evidence="1 5">Belongs to the FlgD family.</text>
</comment>
<keyword evidence="8" id="KW-0282">Flagellum</keyword>
<dbReference type="InterPro" id="IPR005648">
    <property type="entry name" value="FlgD"/>
</dbReference>
<reference evidence="8 9" key="1">
    <citation type="submission" date="2016-10" db="EMBL/GenBank/DDBJ databases">
        <authorList>
            <person name="de Groot N.N."/>
        </authorList>
    </citation>
    <scope>NUCLEOTIDE SEQUENCE [LARGE SCALE GENOMIC DNA]</scope>
    <source>
        <strain evidence="8 9">DSM 19548</strain>
    </source>
</reference>
<comment type="function">
    <text evidence="4 5">Required for flagellar hook formation. May act as a scaffolding protein.</text>
</comment>
<feature type="domain" description="FlgD/Vpr Ig-like" evidence="7">
    <location>
        <begin position="110"/>
        <end position="176"/>
    </location>
</feature>
<evidence type="ECO:0000256" key="2">
    <source>
        <dbReference type="ARBA" id="ARBA00016013"/>
    </source>
</evidence>
<accession>A0A1I1Q8N7</accession>
<evidence type="ECO:0000256" key="1">
    <source>
        <dbReference type="ARBA" id="ARBA00010577"/>
    </source>
</evidence>
<evidence type="ECO:0000256" key="5">
    <source>
        <dbReference type="RuleBase" id="RU362076"/>
    </source>
</evidence>
<keyword evidence="3 5" id="KW-1005">Bacterial flagellum biogenesis</keyword>
<dbReference type="STRING" id="441112.SAMN04488094_1195"/>
<evidence type="ECO:0000256" key="3">
    <source>
        <dbReference type="ARBA" id="ARBA00022795"/>
    </source>
</evidence>
<keyword evidence="8" id="KW-0969">Cilium</keyword>
<dbReference type="AlphaFoldDB" id="A0A1I1Q8N7"/>
<feature type="compositionally biased region" description="Low complexity" evidence="6">
    <location>
        <begin position="1"/>
        <end position="23"/>
    </location>
</feature>
<gene>
    <name evidence="8" type="ORF">SAMN04488094_1195</name>
</gene>
<dbReference type="RefSeq" id="WP_093362720.1">
    <property type="nucleotide sequence ID" value="NZ_FOLG01000019.1"/>
</dbReference>
<evidence type="ECO:0000256" key="6">
    <source>
        <dbReference type="SAM" id="MobiDB-lite"/>
    </source>
</evidence>
<dbReference type="Proteomes" id="UP000198728">
    <property type="component" value="Unassembled WGS sequence"/>
</dbReference>
<dbReference type="Gene3D" id="2.30.30.910">
    <property type="match status" value="1"/>
</dbReference>
<evidence type="ECO:0000313" key="8">
    <source>
        <dbReference type="EMBL" id="SFD18435.1"/>
    </source>
</evidence>
<evidence type="ECO:0000259" key="7">
    <source>
        <dbReference type="Pfam" id="PF13860"/>
    </source>
</evidence>
<sequence length="224" mass="23834">MDAISDATSVSPSASSKTSSTASDKGVVSSDFETFLKMMTAQIENQDPLNPLDATDFATQLATFSGVEQQVKTNELLSALRQDSGAMDLSRLADWVGTSVRVPADAAFEGEPVDLWVKPLEIADHAQLVIKDGQGKERNRIALSMAEGPLEWTGVDSKGANVAWGNYTFDVESYDKDGDLLATEPAQIYADVIEARSDGASTLLVLKGGQEVSSDSVTAVRGVR</sequence>
<evidence type="ECO:0000313" key="9">
    <source>
        <dbReference type="Proteomes" id="UP000198728"/>
    </source>
</evidence>